<protein>
    <submittedName>
        <fullName evidence="6">Spermidine/putrescine-binding periplasmic protein</fullName>
    </submittedName>
</protein>
<dbReference type="Pfam" id="PF13416">
    <property type="entry name" value="SBP_bac_8"/>
    <property type="match status" value="1"/>
</dbReference>
<evidence type="ECO:0000256" key="4">
    <source>
        <dbReference type="ARBA" id="ARBA00022764"/>
    </source>
</evidence>
<feature type="signal peptide" evidence="5">
    <location>
        <begin position="1"/>
        <end position="22"/>
    </location>
</feature>
<dbReference type="GO" id="GO:0015846">
    <property type="term" value="P:polyamine transport"/>
    <property type="evidence" value="ECO:0007669"/>
    <property type="project" value="InterPro"/>
</dbReference>
<reference evidence="7" key="1">
    <citation type="submission" date="2016-02" db="EMBL/GenBank/DDBJ databases">
        <authorList>
            <person name="Rodrigo-Torres Lidia"/>
            <person name="Arahal R.David."/>
        </authorList>
    </citation>
    <scope>NUCLEOTIDE SEQUENCE [LARGE SCALE GENOMIC DNA]</scope>
    <source>
        <strain evidence="7">CECT 8713</strain>
    </source>
</reference>
<dbReference type="GO" id="GO:0019808">
    <property type="term" value="F:polyamine binding"/>
    <property type="evidence" value="ECO:0007669"/>
    <property type="project" value="InterPro"/>
</dbReference>
<dbReference type="InterPro" id="IPR006059">
    <property type="entry name" value="SBP"/>
</dbReference>
<evidence type="ECO:0000256" key="1">
    <source>
        <dbReference type="ARBA" id="ARBA00004418"/>
    </source>
</evidence>
<organism evidence="6 7">
    <name type="scientific">Grimontia marina</name>
    <dbReference type="NCBI Taxonomy" id="646534"/>
    <lineage>
        <taxon>Bacteria</taxon>
        <taxon>Pseudomonadati</taxon>
        <taxon>Pseudomonadota</taxon>
        <taxon>Gammaproteobacteria</taxon>
        <taxon>Vibrionales</taxon>
        <taxon>Vibrionaceae</taxon>
        <taxon>Grimontia</taxon>
    </lineage>
</organism>
<proteinExistence type="predicted"/>
<comment type="subcellular location">
    <subcellularLocation>
        <location evidence="1">Periplasm</location>
    </subcellularLocation>
</comment>
<keyword evidence="2" id="KW-0813">Transport</keyword>
<keyword evidence="4" id="KW-0574">Periplasm</keyword>
<dbReference type="RefSeq" id="WP_062713109.1">
    <property type="nucleotide sequence ID" value="NZ_CAWRCI010000043.1"/>
</dbReference>
<evidence type="ECO:0000313" key="7">
    <source>
        <dbReference type="Proteomes" id="UP000073601"/>
    </source>
</evidence>
<evidence type="ECO:0000256" key="2">
    <source>
        <dbReference type="ARBA" id="ARBA00022448"/>
    </source>
</evidence>
<dbReference type="InterPro" id="IPR001188">
    <property type="entry name" value="Sperm_putr-bd"/>
</dbReference>
<dbReference type="OrthoDB" id="9769319at2"/>
<accession>A0A128FHN0</accession>
<gene>
    <name evidence="6" type="primary">potD_3</name>
    <name evidence="6" type="ORF">GMA8713_03794</name>
</gene>
<evidence type="ECO:0000256" key="5">
    <source>
        <dbReference type="SAM" id="SignalP"/>
    </source>
</evidence>
<dbReference type="Gene3D" id="3.40.190.10">
    <property type="entry name" value="Periplasmic binding protein-like II"/>
    <property type="match status" value="2"/>
</dbReference>
<dbReference type="SUPFAM" id="SSF53850">
    <property type="entry name" value="Periplasmic binding protein-like II"/>
    <property type="match status" value="1"/>
</dbReference>
<dbReference type="EMBL" id="FIZY01000043">
    <property type="protein sequence ID" value="CZF85761.1"/>
    <property type="molecule type" value="Genomic_DNA"/>
</dbReference>
<dbReference type="Proteomes" id="UP000073601">
    <property type="component" value="Unassembled WGS sequence"/>
</dbReference>
<dbReference type="PRINTS" id="PR00909">
    <property type="entry name" value="SPERMDNBNDNG"/>
</dbReference>
<evidence type="ECO:0000313" key="6">
    <source>
        <dbReference type="EMBL" id="CZF85761.1"/>
    </source>
</evidence>
<dbReference type="AlphaFoldDB" id="A0A128FHN0"/>
<dbReference type="GO" id="GO:0042597">
    <property type="term" value="C:periplasmic space"/>
    <property type="evidence" value="ECO:0007669"/>
    <property type="project" value="UniProtKB-SubCell"/>
</dbReference>
<name>A0A128FHN0_9GAMM</name>
<keyword evidence="7" id="KW-1185">Reference proteome</keyword>
<keyword evidence="3 5" id="KW-0732">Signal</keyword>
<feature type="chain" id="PRO_5007282493" evidence="5">
    <location>
        <begin position="23"/>
        <end position="353"/>
    </location>
</feature>
<dbReference type="PANTHER" id="PTHR30222">
    <property type="entry name" value="SPERMIDINE/PUTRESCINE-BINDING PERIPLASMIC PROTEIN"/>
    <property type="match status" value="1"/>
</dbReference>
<sequence length="353" mass="38427">MNSMKLTVMAASTLLLAQTANAETLRLLTWGGYAPQEVIDQFQKETGIDVKVTKSNNEDMISKLRATRGAGFDLVQPSQDRITGAQRDFNIYQPIDLSKIDTSLLIPSMLEATKNNTGLEGAVYGVPHIWGTSGLVVDTKSASGIKDYTDLCNDAYKGKVSYRLKRPTLIGFAFAMGEDPFAAYSDPAKYQAILDKVQAKLIECKPNVKAYWSGGDELLNLVRSGEVVGAMAWDAGGWKVNRDNADITFVAPESGALGWIDTFAIPRKSKAVDAAYKWINFVNQPEIAAKITESAGNFTASKGADNFVNDTAKAQFQSSFPQADIDNIKWYPTVPAGLEEMEGLVLDRVKAAN</sequence>
<dbReference type="PANTHER" id="PTHR30222:SF17">
    <property type="entry name" value="SPERMIDINE_PUTRESCINE-BINDING PERIPLASMIC PROTEIN"/>
    <property type="match status" value="1"/>
</dbReference>
<evidence type="ECO:0000256" key="3">
    <source>
        <dbReference type="ARBA" id="ARBA00022729"/>
    </source>
</evidence>